<dbReference type="AlphaFoldDB" id="A0A645IF21"/>
<reference evidence="1" key="1">
    <citation type="submission" date="2019-08" db="EMBL/GenBank/DDBJ databases">
        <authorList>
            <person name="Kucharzyk K."/>
            <person name="Murdoch R.W."/>
            <person name="Higgins S."/>
            <person name="Loffler F."/>
        </authorList>
    </citation>
    <scope>NUCLEOTIDE SEQUENCE</scope>
</reference>
<sequence>MEWEDQEKIEVIRTKSPNPVLAGIDIVRNYKTENYPVIELKSGKIVESRECVIFLNSVNNIVNIVK</sequence>
<name>A0A645IF21_9ZZZZ</name>
<dbReference type="EMBL" id="VSSQ01112886">
    <property type="protein sequence ID" value="MPN49546.1"/>
    <property type="molecule type" value="Genomic_DNA"/>
</dbReference>
<evidence type="ECO:0000313" key="1">
    <source>
        <dbReference type="EMBL" id="MPN49546.1"/>
    </source>
</evidence>
<accession>A0A645IF21</accession>
<protein>
    <submittedName>
        <fullName evidence="1">Uncharacterized protein</fullName>
    </submittedName>
</protein>
<gene>
    <name evidence="1" type="ORF">SDC9_197167</name>
</gene>
<organism evidence="1">
    <name type="scientific">bioreactor metagenome</name>
    <dbReference type="NCBI Taxonomy" id="1076179"/>
    <lineage>
        <taxon>unclassified sequences</taxon>
        <taxon>metagenomes</taxon>
        <taxon>ecological metagenomes</taxon>
    </lineage>
</organism>
<proteinExistence type="predicted"/>
<comment type="caution">
    <text evidence="1">The sequence shown here is derived from an EMBL/GenBank/DDBJ whole genome shotgun (WGS) entry which is preliminary data.</text>
</comment>